<dbReference type="Pfam" id="PF00072">
    <property type="entry name" value="Response_reg"/>
    <property type="match status" value="1"/>
</dbReference>
<evidence type="ECO:0000259" key="10">
    <source>
        <dbReference type="PROSITE" id="PS50109"/>
    </source>
</evidence>
<evidence type="ECO:0000256" key="3">
    <source>
        <dbReference type="ARBA" id="ARBA00012438"/>
    </source>
</evidence>
<feature type="domain" description="Histidine kinase" evidence="10">
    <location>
        <begin position="374"/>
        <end position="595"/>
    </location>
</feature>
<dbReference type="SMART" id="SM00387">
    <property type="entry name" value="HATPase_c"/>
    <property type="match status" value="1"/>
</dbReference>
<dbReference type="PANTHER" id="PTHR45339:SF1">
    <property type="entry name" value="HYBRID SIGNAL TRANSDUCTION HISTIDINE KINASE J"/>
    <property type="match status" value="1"/>
</dbReference>
<dbReference type="PROSITE" id="PS50109">
    <property type="entry name" value="HIS_KIN"/>
    <property type="match status" value="1"/>
</dbReference>
<dbReference type="Proteomes" id="UP001216674">
    <property type="component" value="Unassembled WGS sequence"/>
</dbReference>
<comment type="catalytic activity">
    <reaction evidence="1">
        <text>ATP + protein L-histidine = ADP + protein N-phospho-L-histidine.</text>
        <dbReference type="EC" id="2.7.13.3"/>
    </reaction>
</comment>
<dbReference type="InterPro" id="IPR001789">
    <property type="entry name" value="Sig_transdc_resp-reg_receiver"/>
</dbReference>
<dbReference type="Pfam" id="PF02518">
    <property type="entry name" value="HATPase_c"/>
    <property type="match status" value="1"/>
</dbReference>
<feature type="domain" description="Response regulatory" evidence="11">
    <location>
        <begin position="728"/>
        <end position="847"/>
    </location>
</feature>
<evidence type="ECO:0000256" key="5">
    <source>
        <dbReference type="ARBA" id="ARBA00022679"/>
    </source>
</evidence>
<dbReference type="InterPro" id="IPR004358">
    <property type="entry name" value="Sig_transdc_His_kin-like_C"/>
</dbReference>
<sequence>MNALIGATQPDGAGLRAALDLARAQSDATLEAAIKRLQESSCDDCKRDAALMRSARERLQLARQDIDRLAAMPREERSTRAADHAISRMFRFIEDMNLVTDRIILELIRDEPSVAEHVLVARLAAELREQAGRAGSLFTPALMSRKALSADEMERLWLVIGRIHALGDLIGRGTLRHPVAVTQMQRIYFDGGIAYLRQTARAGSKEAMMPTAASFAQHYVPLMRPITALRDAELDAAIRYVDERKNSTRNALGLLAAVVVTIILSIVSVLVLFSRRIIEPISAATVSILSFASGNYSTPAYSFRWKDQIGALLDALQALRDAMVRNGQLESERSTLVERLREAVSDSQVQAGLLEEARDAAVASSEAKGRFLAMMSHEIRTPMHGLLGLLEALRRTILDAQQRHYLDVADSSAKALMQILNDILEYSMVDAGTLAMMPAPTDLREVVDEVMAALAGSGESKGLEMAVYVHPGVAATYLADAYRLRQVLLSLLSNAIKFTSQGRVGISVSLGKVDGTRQQVVLTVYDTGIGISETAQKGLFLPFEQSQGTLTRRFGGVGIGLAISKRLVEMMGGTVEIASAEHLGTSVIIRIDLTAEREQYDFPEFKGRVILIGTEMINVTKSLRAFALAAGMEPIEGRLWPRDRGMPTLYVRDAEGGMPGWPGHAMLVGRLDSVRPEGVSELPNYWANPPNWSLFVAACQEAIAQNASEDGAGSGFAEPSLDWAAMGPVVVADDSPVNCLVLTNQLRQLGCEAVLTCSHGEEAWSVLSTTRVALLITDVYMPKLDGIELILRVRAAELASNHRTRIVAITASVLKETEQRCRDAGAEVFLTKPVSVNQLRSALAQMYGAK</sequence>
<dbReference type="CDD" id="cd16922">
    <property type="entry name" value="HATPase_EvgS-ArcB-TorS-like"/>
    <property type="match status" value="1"/>
</dbReference>
<evidence type="ECO:0000256" key="6">
    <source>
        <dbReference type="ARBA" id="ARBA00022777"/>
    </source>
</evidence>
<dbReference type="Gene3D" id="3.30.565.10">
    <property type="entry name" value="Histidine kinase-like ATPase, C-terminal domain"/>
    <property type="match status" value="1"/>
</dbReference>
<comment type="subcellular location">
    <subcellularLocation>
        <location evidence="2">Membrane</location>
    </subcellularLocation>
</comment>
<accession>A0ABT6AQ96</accession>
<dbReference type="RefSeq" id="WP_276265742.1">
    <property type="nucleotide sequence ID" value="NZ_JARJLM010000302.1"/>
</dbReference>
<evidence type="ECO:0000313" key="13">
    <source>
        <dbReference type="EMBL" id="MDF3834775.1"/>
    </source>
</evidence>
<keyword evidence="6" id="KW-0418">Kinase</keyword>
<dbReference type="InterPro" id="IPR005467">
    <property type="entry name" value="His_kinase_dom"/>
</dbReference>
<evidence type="ECO:0000256" key="4">
    <source>
        <dbReference type="ARBA" id="ARBA00022553"/>
    </source>
</evidence>
<evidence type="ECO:0000256" key="7">
    <source>
        <dbReference type="ARBA" id="ARBA00023012"/>
    </source>
</evidence>
<feature type="modified residue" description="4-aspartylphosphate" evidence="8">
    <location>
        <position position="778"/>
    </location>
</feature>
<dbReference type="Pfam" id="PF00512">
    <property type="entry name" value="HisKA"/>
    <property type="match status" value="1"/>
</dbReference>
<evidence type="ECO:0000256" key="2">
    <source>
        <dbReference type="ARBA" id="ARBA00004370"/>
    </source>
</evidence>
<keyword evidence="7" id="KW-0902">Two-component regulatory system</keyword>
<keyword evidence="5" id="KW-0808">Transferase</keyword>
<keyword evidence="13" id="KW-0067">ATP-binding</keyword>
<dbReference type="InterPro" id="IPR036097">
    <property type="entry name" value="HisK_dim/P_sf"/>
</dbReference>
<feature type="transmembrane region" description="Helical" evidence="9">
    <location>
        <begin position="252"/>
        <end position="273"/>
    </location>
</feature>
<dbReference type="PROSITE" id="PS50110">
    <property type="entry name" value="RESPONSE_REGULATORY"/>
    <property type="match status" value="1"/>
</dbReference>
<name>A0ABT6AQ96_9BURK</name>
<dbReference type="SUPFAM" id="SSF52172">
    <property type="entry name" value="CheY-like"/>
    <property type="match status" value="1"/>
</dbReference>
<dbReference type="EC" id="2.7.13.3" evidence="3"/>
<dbReference type="Gene3D" id="1.10.287.130">
    <property type="match status" value="1"/>
</dbReference>
<evidence type="ECO:0000256" key="8">
    <source>
        <dbReference type="PROSITE-ProRule" id="PRU00169"/>
    </source>
</evidence>
<keyword evidence="13" id="KW-0547">Nucleotide-binding</keyword>
<dbReference type="SUPFAM" id="SSF47384">
    <property type="entry name" value="Homodimeric domain of signal transducing histidine kinase"/>
    <property type="match status" value="1"/>
</dbReference>
<protein>
    <recommendedName>
        <fullName evidence="3">histidine kinase</fullName>
        <ecNumber evidence="3">2.7.13.3</ecNumber>
    </recommendedName>
</protein>
<comment type="caution">
    <text evidence="13">The sequence shown here is derived from an EMBL/GenBank/DDBJ whole genome shotgun (WGS) entry which is preliminary data.</text>
</comment>
<dbReference type="PRINTS" id="PR00344">
    <property type="entry name" value="BCTRLSENSOR"/>
</dbReference>
<dbReference type="SUPFAM" id="SSF55874">
    <property type="entry name" value="ATPase domain of HSP90 chaperone/DNA topoisomerase II/histidine kinase"/>
    <property type="match status" value="1"/>
</dbReference>
<dbReference type="InterPro" id="IPR011006">
    <property type="entry name" value="CheY-like_superfamily"/>
</dbReference>
<evidence type="ECO:0000256" key="9">
    <source>
        <dbReference type="SAM" id="Phobius"/>
    </source>
</evidence>
<keyword evidence="4 8" id="KW-0597">Phosphoprotein</keyword>
<feature type="domain" description="HAMP" evidence="12">
    <location>
        <begin position="275"/>
        <end position="328"/>
    </location>
</feature>
<keyword evidence="9" id="KW-0812">Transmembrane</keyword>
<organism evidence="13 14">
    <name type="scientific">Cupriavidus basilensis</name>
    <dbReference type="NCBI Taxonomy" id="68895"/>
    <lineage>
        <taxon>Bacteria</taxon>
        <taxon>Pseudomonadati</taxon>
        <taxon>Pseudomonadota</taxon>
        <taxon>Betaproteobacteria</taxon>
        <taxon>Burkholderiales</taxon>
        <taxon>Burkholderiaceae</taxon>
        <taxon>Cupriavidus</taxon>
    </lineage>
</organism>
<keyword evidence="9" id="KW-1133">Transmembrane helix</keyword>
<gene>
    <name evidence="13" type="ORF">P3W85_17690</name>
</gene>
<dbReference type="PANTHER" id="PTHR45339">
    <property type="entry name" value="HYBRID SIGNAL TRANSDUCTION HISTIDINE KINASE J"/>
    <property type="match status" value="1"/>
</dbReference>
<evidence type="ECO:0000256" key="1">
    <source>
        <dbReference type="ARBA" id="ARBA00000085"/>
    </source>
</evidence>
<dbReference type="EMBL" id="JARJLM010000302">
    <property type="protein sequence ID" value="MDF3834775.1"/>
    <property type="molecule type" value="Genomic_DNA"/>
</dbReference>
<proteinExistence type="predicted"/>
<evidence type="ECO:0000259" key="11">
    <source>
        <dbReference type="PROSITE" id="PS50110"/>
    </source>
</evidence>
<evidence type="ECO:0000259" key="12">
    <source>
        <dbReference type="PROSITE" id="PS50885"/>
    </source>
</evidence>
<dbReference type="CDD" id="cd17546">
    <property type="entry name" value="REC_hyHK_CKI1_RcsC-like"/>
    <property type="match status" value="1"/>
</dbReference>
<dbReference type="InterPro" id="IPR036890">
    <property type="entry name" value="HATPase_C_sf"/>
</dbReference>
<dbReference type="Gene3D" id="6.10.340.10">
    <property type="match status" value="1"/>
</dbReference>
<dbReference type="PROSITE" id="PS50885">
    <property type="entry name" value="HAMP"/>
    <property type="match status" value="1"/>
</dbReference>
<dbReference type="InterPro" id="IPR003660">
    <property type="entry name" value="HAMP_dom"/>
</dbReference>
<evidence type="ECO:0000313" key="14">
    <source>
        <dbReference type="Proteomes" id="UP001216674"/>
    </source>
</evidence>
<dbReference type="SMART" id="SM00448">
    <property type="entry name" value="REC"/>
    <property type="match status" value="1"/>
</dbReference>
<keyword evidence="9" id="KW-0472">Membrane</keyword>
<dbReference type="GO" id="GO:0005524">
    <property type="term" value="F:ATP binding"/>
    <property type="evidence" value="ECO:0007669"/>
    <property type="project" value="UniProtKB-KW"/>
</dbReference>
<dbReference type="InterPro" id="IPR003594">
    <property type="entry name" value="HATPase_dom"/>
</dbReference>
<dbReference type="SMART" id="SM00388">
    <property type="entry name" value="HisKA"/>
    <property type="match status" value="1"/>
</dbReference>
<dbReference type="CDD" id="cd00082">
    <property type="entry name" value="HisKA"/>
    <property type="match status" value="1"/>
</dbReference>
<dbReference type="Gene3D" id="3.40.50.2300">
    <property type="match status" value="1"/>
</dbReference>
<reference evidence="13 14" key="1">
    <citation type="submission" date="2023-03" db="EMBL/GenBank/DDBJ databases">
        <title>Draft assemblies of triclosan tolerant bacteria isolated from returned activated sludge.</title>
        <authorList>
            <person name="Van Hamelsveld S."/>
        </authorList>
    </citation>
    <scope>NUCLEOTIDE SEQUENCE [LARGE SCALE GENOMIC DNA]</scope>
    <source>
        <strain evidence="13 14">GW210010_S58</strain>
    </source>
</reference>
<keyword evidence="14" id="KW-1185">Reference proteome</keyword>
<dbReference type="InterPro" id="IPR003661">
    <property type="entry name" value="HisK_dim/P_dom"/>
</dbReference>